<keyword evidence="2" id="KW-1185">Reference proteome</keyword>
<dbReference type="EMBL" id="JBJIAA010000007">
    <property type="protein sequence ID" value="MFL0250617.1"/>
    <property type="molecule type" value="Genomic_DNA"/>
</dbReference>
<evidence type="ECO:0000313" key="1">
    <source>
        <dbReference type="EMBL" id="MFL0250617.1"/>
    </source>
</evidence>
<protein>
    <submittedName>
        <fullName evidence="1">Uncharacterized protein</fullName>
    </submittedName>
</protein>
<evidence type="ECO:0000313" key="2">
    <source>
        <dbReference type="Proteomes" id="UP001623592"/>
    </source>
</evidence>
<organism evidence="1 2">
    <name type="scientific">Clostridium neuense</name>
    <dbReference type="NCBI Taxonomy" id="1728934"/>
    <lineage>
        <taxon>Bacteria</taxon>
        <taxon>Bacillati</taxon>
        <taxon>Bacillota</taxon>
        <taxon>Clostridia</taxon>
        <taxon>Eubacteriales</taxon>
        <taxon>Clostridiaceae</taxon>
        <taxon>Clostridium</taxon>
    </lineage>
</organism>
<gene>
    <name evidence="1" type="ORF">ACJDT4_09315</name>
</gene>
<dbReference type="RefSeq" id="WP_406787283.1">
    <property type="nucleotide sequence ID" value="NZ_JBJIAA010000007.1"/>
</dbReference>
<comment type="caution">
    <text evidence="1">The sequence shown here is derived from an EMBL/GenBank/DDBJ whole genome shotgun (WGS) entry which is preliminary data.</text>
</comment>
<dbReference type="Proteomes" id="UP001623592">
    <property type="component" value="Unassembled WGS sequence"/>
</dbReference>
<name>A0ABW8TDY2_9CLOT</name>
<proteinExistence type="predicted"/>
<sequence length="282" mass="33271">MDYGKMPIYFIRHNIKKYENIVDNLSKTNRIAIHVASNEEKKDWSNFLNRKKLNMQLIQRWDGLCKCIEKSDVIVISQYNSLGCKIGIIKKNTEWTELNEDKDFKVFEMKETKSINYSDFILLPVIIPISVTLSPIKSLRNYILYAYGKEKLKYCLENLHYKMQEQMCVEWLRSELCPSNLRIKYQLLQTGHNMRDIDIYGVNYAGNKIYGQVTFYNTNNGKINKKIDKLKPYLKGNNIVIMFSNDDENLKGSILYISLKKVWEDLWNSEYQDMIKEMVGGC</sequence>
<reference evidence="1 2" key="1">
    <citation type="submission" date="2024-11" db="EMBL/GenBank/DDBJ databases">
        <authorList>
            <person name="Heng Y.C."/>
            <person name="Lim A.C.H."/>
            <person name="Lee J.K.Y."/>
            <person name="Kittelmann S."/>
        </authorList>
    </citation>
    <scope>NUCLEOTIDE SEQUENCE [LARGE SCALE GENOMIC DNA]</scope>
    <source>
        <strain evidence="1 2">WILCCON 0114</strain>
    </source>
</reference>
<accession>A0ABW8TDY2</accession>